<keyword evidence="6 10" id="KW-0547">Nucleotide-binding</keyword>
<dbReference type="PANTHER" id="PTHR11088">
    <property type="entry name" value="TRNA DIMETHYLALLYLTRANSFERASE"/>
    <property type="match status" value="1"/>
</dbReference>
<evidence type="ECO:0000313" key="14">
    <source>
        <dbReference type="EMBL" id="MCA9397206.1"/>
    </source>
</evidence>
<accession>A0A955LVZ9</accession>
<dbReference type="InterPro" id="IPR018022">
    <property type="entry name" value="IPT"/>
</dbReference>
<evidence type="ECO:0000313" key="15">
    <source>
        <dbReference type="Proteomes" id="UP000699691"/>
    </source>
</evidence>
<feature type="binding site" evidence="10">
    <location>
        <begin position="11"/>
        <end position="16"/>
    </location>
    <ligand>
        <name>substrate</name>
    </ligand>
</feature>
<dbReference type="SUPFAM" id="SSF52540">
    <property type="entry name" value="P-loop containing nucleoside triphosphate hydrolases"/>
    <property type="match status" value="2"/>
</dbReference>
<evidence type="ECO:0000256" key="1">
    <source>
        <dbReference type="ARBA" id="ARBA00001946"/>
    </source>
</evidence>
<dbReference type="GO" id="GO:0052381">
    <property type="term" value="F:tRNA dimethylallyltransferase activity"/>
    <property type="evidence" value="ECO:0007669"/>
    <property type="project" value="UniProtKB-UniRule"/>
</dbReference>
<evidence type="ECO:0000256" key="7">
    <source>
        <dbReference type="ARBA" id="ARBA00022840"/>
    </source>
</evidence>
<sequence length="318" mass="36227">MNNVIVIVGPTGTGKSRLALTLAQKNNGILISADSRQVYKHADVGTNKTPLPEDEIKSLNKNDGMWEVNGIAIYGYDIVTPAEKFSVHDFVSFGSEIILQKSYNSPIYIVGGTGFYIDALLGLQPFSVTKPDNNLRDEYKNLSLEMVQDELVQLDPDGFSKLNQSDRNNKQRLIRFIELAREHGSIEKAKMYSPLKDTVSFQKIGLTQSSEIMHEQVNSWVDLICIGELQSEVEDLLARGYRKSALLTGIIYEPMVRCVDGTLELNEAKNVIKEQIRQYIKRQYTWFRRDSSTHWIDVSKEAFDHEVYKLLEFNTYES</sequence>
<comment type="caution">
    <text evidence="14">The sequence shown here is derived from an EMBL/GenBank/DDBJ whole genome shotgun (WGS) entry which is preliminary data.</text>
</comment>
<dbReference type="Gene3D" id="1.10.20.140">
    <property type="match status" value="1"/>
</dbReference>
<gene>
    <name evidence="10 14" type="primary">miaA</name>
    <name evidence="14" type="ORF">KC573_00090</name>
</gene>
<comment type="caution">
    <text evidence="10">Lacks conserved residue(s) required for the propagation of feature annotation.</text>
</comment>
<evidence type="ECO:0000256" key="13">
    <source>
        <dbReference type="RuleBase" id="RU003785"/>
    </source>
</evidence>
<comment type="catalytic activity">
    <reaction evidence="9 10 11">
        <text>adenosine(37) in tRNA + dimethylallyl diphosphate = N(6)-dimethylallyladenosine(37) in tRNA + diphosphate</text>
        <dbReference type="Rhea" id="RHEA:26482"/>
        <dbReference type="Rhea" id="RHEA-COMP:10162"/>
        <dbReference type="Rhea" id="RHEA-COMP:10375"/>
        <dbReference type="ChEBI" id="CHEBI:33019"/>
        <dbReference type="ChEBI" id="CHEBI:57623"/>
        <dbReference type="ChEBI" id="CHEBI:74411"/>
        <dbReference type="ChEBI" id="CHEBI:74415"/>
        <dbReference type="EC" id="2.5.1.75"/>
    </reaction>
</comment>
<keyword evidence="4 10" id="KW-0808">Transferase</keyword>
<evidence type="ECO:0000256" key="8">
    <source>
        <dbReference type="ARBA" id="ARBA00022842"/>
    </source>
</evidence>
<feature type="site" description="Interaction with substrate tRNA" evidence="10">
    <location>
        <position position="113"/>
    </location>
</feature>
<dbReference type="EC" id="2.5.1.75" evidence="10"/>
<dbReference type="PANTHER" id="PTHR11088:SF60">
    <property type="entry name" value="TRNA DIMETHYLALLYLTRANSFERASE"/>
    <property type="match status" value="1"/>
</dbReference>
<dbReference type="AlphaFoldDB" id="A0A955LVZ9"/>
<dbReference type="GO" id="GO:0006400">
    <property type="term" value="P:tRNA modification"/>
    <property type="evidence" value="ECO:0007669"/>
    <property type="project" value="TreeGrafter"/>
</dbReference>
<evidence type="ECO:0000256" key="4">
    <source>
        <dbReference type="ARBA" id="ARBA00022679"/>
    </source>
</evidence>
<evidence type="ECO:0000256" key="5">
    <source>
        <dbReference type="ARBA" id="ARBA00022694"/>
    </source>
</evidence>
<evidence type="ECO:0000256" key="12">
    <source>
        <dbReference type="RuleBase" id="RU003784"/>
    </source>
</evidence>
<comment type="function">
    <text evidence="2 10 12">Catalyzes the transfer of a dimethylallyl group onto the adenine at position 37 in tRNAs that read codons beginning with uridine, leading to the formation of N6-(dimethylallyl)adenosine (i(6)A).</text>
</comment>
<feature type="binding site" evidence="10">
    <location>
        <begin position="9"/>
        <end position="16"/>
    </location>
    <ligand>
        <name>ATP</name>
        <dbReference type="ChEBI" id="CHEBI:30616"/>
    </ligand>
</feature>
<dbReference type="InterPro" id="IPR027417">
    <property type="entry name" value="P-loop_NTPase"/>
</dbReference>
<comment type="subunit">
    <text evidence="10">Monomer.</text>
</comment>
<comment type="similarity">
    <text evidence="3 10 13">Belongs to the IPP transferase family.</text>
</comment>
<dbReference type="EMBL" id="JAGQKY010000002">
    <property type="protein sequence ID" value="MCA9397206.1"/>
    <property type="molecule type" value="Genomic_DNA"/>
</dbReference>
<dbReference type="InterPro" id="IPR039657">
    <property type="entry name" value="Dimethylallyltransferase"/>
</dbReference>
<evidence type="ECO:0000256" key="3">
    <source>
        <dbReference type="ARBA" id="ARBA00005842"/>
    </source>
</evidence>
<name>A0A955LVZ9_UNCKA</name>
<protein>
    <recommendedName>
        <fullName evidence="10">tRNA dimethylallyltransferase</fullName>
        <ecNumber evidence="10">2.5.1.75</ecNumber>
    </recommendedName>
    <alternativeName>
        <fullName evidence="10">Dimethylallyl diphosphate:tRNA dimethylallyltransferase</fullName>
        <shortName evidence="10">DMAPP:tRNA dimethylallyltransferase</shortName>
        <shortName evidence="10">DMATase</shortName>
    </alternativeName>
    <alternativeName>
        <fullName evidence="10">Isopentenyl-diphosphate:tRNA isopentenyltransferase</fullName>
        <shortName evidence="10">IPP transferase</shortName>
        <shortName evidence="10">IPPT</shortName>
        <shortName evidence="10">IPTase</shortName>
    </alternativeName>
</protein>
<evidence type="ECO:0000256" key="2">
    <source>
        <dbReference type="ARBA" id="ARBA00003213"/>
    </source>
</evidence>
<evidence type="ECO:0000256" key="11">
    <source>
        <dbReference type="RuleBase" id="RU003783"/>
    </source>
</evidence>
<feature type="region of interest" description="Interaction with substrate tRNA" evidence="10">
    <location>
        <begin position="171"/>
        <end position="175"/>
    </location>
</feature>
<dbReference type="Pfam" id="PF01715">
    <property type="entry name" value="IPPT"/>
    <property type="match status" value="1"/>
</dbReference>
<evidence type="ECO:0000256" key="6">
    <source>
        <dbReference type="ARBA" id="ARBA00022741"/>
    </source>
</evidence>
<feature type="region of interest" description="Interaction with substrate tRNA" evidence="10">
    <location>
        <begin position="34"/>
        <end position="37"/>
    </location>
</feature>
<reference evidence="14" key="2">
    <citation type="journal article" date="2021" name="Microbiome">
        <title>Successional dynamics and alternative stable states in a saline activated sludge microbial community over 9 years.</title>
        <authorList>
            <person name="Wang Y."/>
            <person name="Ye J."/>
            <person name="Ju F."/>
            <person name="Liu L."/>
            <person name="Boyd J.A."/>
            <person name="Deng Y."/>
            <person name="Parks D.H."/>
            <person name="Jiang X."/>
            <person name="Yin X."/>
            <person name="Woodcroft B.J."/>
            <person name="Tyson G.W."/>
            <person name="Hugenholtz P."/>
            <person name="Polz M.F."/>
            <person name="Zhang T."/>
        </authorList>
    </citation>
    <scope>NUCLEOTIDE SEQUENCE</scope>
    <source>
        <strain evidence="14">HKST-UBA02</strain>
    </source>
</reference>
<reference evidence="14" key="1">
    <citation type="submission" date="2020-04" db="EMBL/GenBank/DDBJ databases">
        <authorList>
            <person name="Zhang T."/>
        </authorList>
    </citation>
    <scope>NUCLEOTIDE SEQUENCE</scope>
    <source>
        <strain evidence="14">HKST-UBA02</strain>
    </source>
</reference>
<keyword evidence="8 10" id="KW-0460">Magnesium</keyword>
<dbReference type="NCBIfam" id="TIGR00174">
    <property type="entry name" value="miaA"/>
    <property type="match status" value="1"/>
</dbReference>
<dbReference type="Proteomes" id="UP000699691">
    <property type="component" value="Unassembled WGS sequence"/>
</dbReference>
<comment type="cofactor">
    <cofactor evidence="1 10">
        <name>Mg(2+)</name>
        <dbReference type="ChEBI" id="CHEBI:18420"/>
    </cofactor>
</comment>
<feature type="site" description="Interaction with substrate tRNA" evidence="10">
    <location>
        <position position="136"/>
    </location>
</feature>
<dbReference type="Gene3D" id="3.40.50.300">
    <property type="entry name" value="P-loop containing nucleotide triphosphate hydrolases"/>
    <property type="match status" value="1"/>
</dbReference>
<dbReference type="HAMAP" id="MF_00185">
    <property type="entry name" value="IPP_trans"/>
    <property type="match status" value="1"/>
</dbReference>
<keyword evidence="5 10" id="KW-0819">tRNA processing</keyword>
<dbReference type="GO" id="GO:0005524">
    <property type="term" value="F:ATP binding"/>
    <property type="evidence" value="ECO:0007669"/>
    <property type="project" value="UniProtKB-UniRule"/>
</dbReference>
<keyword evidence="7 10" id="KW-0067">ATP-binding</keyword>
<evidence type="ECO:0000256" key="9">
    <source>
        <dbReference type="ARBA" id="ARBA00049563"/>
    </source>
</evidence>
<proteinExistence type="inferred from homology"/>
<evidence type="ECO:0000256" key="10">
    <source>
        <dbReference type="HAMAP-Rule" id="MF_00185"/>
    </source>
</evidence>
<organism evidence="14 15">
    <name type="scientific">candidate division WWE3 bacterium</name>
    <dbReference type="NCBI Taxonomy" id="2053526"/>
    <lineage>
        <taxon>Bacteria</taxon>
        <taxon>Katanobacteria</taxon>
    </lineage>
</organism>